<accession>A0A8J2RW09</accession>
<dbReference type="FunFam" id="3.30.420.10:FF:000019">
    <property type="entry name" value="RNA exonuclease NEF-sp"/>
    <property type="match status" value="1"/>
</dbReference>
<keyword evidence="5" id="KW-0269">Exonuclease</keyword>
<dbReference type="Gene3D" id="3.30.420.10">
    <property type="entry name" value="Ribonuclease H-like superfamily/Ribonuclease H"/>
    <property type="match status" value="1"/>
</dbReference>
<dbReference type="GO" id="GO:0003676">
    <property type="term" value="F:nucleic acid binding"/>
    <property type="evidence" value="ECO:0007669"/>
    <property type="project" value="InterPro"/>
</dbReference>
<dbReference type="PANTHER" id="PTHR12801:SF115">
    <property type="entry name" value="FI18136P1-RELATED"/>
    <property type="match status" value="1"/>
</dbReference>
<proteinExistence type="inferred from homology"/>
<evidence type="ECO:0000256" key="2">
    <source>
        <dbReference type="ARBA" id="ARBA00006357"/>
    </source>
</evidence>
<dbReference type="Proteomes" id="UP000789390">
    <property type="component" value="Unassembled WGS sequence"/>
</dbReference>
<dbReference type="InterPro" id="IPR031736">
    <property type="entry name" value="REXO1-like_dom"/>
</dbReference>
<evidence type="ECO:0000256" key="3">
    <source>
        <dbReference type="ARBA" id="ARBA00022722"/>
    </source>
</evidence>
<comment type="caution">
    <text evidence="8">The sequence shown here is derived from an EMBL/GenBank/DDBJ whole genome shotgun (WGS) entry which is preliminary data.</text>
</comment>
<evidence type="ECO:0000256" key="6">
    <source>
        <dbReference type="ARBA" id="ARBA00023242"/>
    </source>
</evidence>
<keyword evidence="9" id="KW-1185">Reference proteome</keyword>
<dbReference type="InterPro" id="IPR047021">
    <property type="entry name" value="REXO1/3/4-like"/>
</dbReference>
<keyword evidence="3" id="KW-0540">Nuclease</keyword>
<dbReference type="PANTHER" id="PTHR12801">
    <property type="entry name" value="RNA EXONUCLEASE REXO1 / RECO3 FAMILY MEMBER-RELATED"/>
    <property type="match status" value="1"/>
</dbReference>
<evidence type="ECO:0000259" key="7">
    <source>
        <dbReference type="SMART" id="SM00479"/>
    </source>
</evidence>
<evidence type="ECO:0000256" key="1">
    <source>
        <dbReference type="ARBA" id="ARBA00004123"/>
    </source>
</evidence>
<evidence type="ECO:0000256" key="4">
    <source>
        <dbReference type="ARBA" id="ARBA00022801"/>
    </source>
</evidence>
<comment type="similarity">
    <text evidence="2">Belongs to the REXO1/REXO3 family.</text>
</comment>
<dbReference type="InterPro" id="IPR036397">
    <property type="entry name" value="RNaseH_sf"/>
</dbReference>
<gene>
    <name evidence="8" type="ORF">DGAL_LOCUS13040</name>
</gene>
<name>A0A8J2RW09_9CRUS</name>
<dbReference type="OrthoDB" id="206335at2759"/>
<organism evidence="8 9">
    <name type="scientific">Daphnia galeata</name>
    <dbReference type="NCBI Taxonomy" id="27404"/>
    <lineage>
        <taxon>Eukaryota</taxon>
        <taxon>Metazoa</taxon>
        <taxon>Ecdysozoa</taxon>
        <taxon>Arthropoda</taxon>
        <taxon>Crustacea</taxon>
        <taxon>Branchiopoda</taxon>
        <taxon>Diplostraca</taxon>
        <taxon>Cladocera</taxon>
        <taxon>Anomopoda</taxon>
        <taxon>Daphniidae</taxon>
        <taxon>Daphnia</taxon>
    </lineage>
</organism>
<protein>
    <recommendedName>
        <fullName evidence="7">Exonuclease domain-containing protein</fullName>
    </recommendedName>
</protein>
<dbReference type="SMART" id="SM00479">
    <property type="entry name" value="EXOIII"/>
    <property type="match status" value="1"/>
</dbReference>
<keyword evidence="4" id="KW-0378">Hydrolase</keyword>
<dbReference type="AlphaFoldDB" id="A0A8J2RW09"/>
<dbReference type="InterPro" id="IPR012337">
    <property type="entry name" value="RNaseH-like_sf"/>
</dbReference>
<dbReference type="GO" id="GO:0005634">
    <property type="term" value="C:nucleus"/>
    <property type="evidence" value="ECO:0007669"/>
    <property type="project" value="UniProtKB-SubCell"/>
</dbReference>
<evidence type="ECO:0000256" key="5">
    <source>
        <dbReference type="ARBA" id="ARBA00022839"/>
    </source>
</evidence>
<dbReference type="EMBL" id="CAKKLH010000292">
    <property type="protein sequence ID" value="CAH0109559.1"/>
    <property type="molecule type" value="Genomic_DNA"/>
</dbReference>
<dbReference type="Pfam" id="PF15870">
    <property type="entry name" value="EloA-BP1"/>
    <property type="match status" value="1"/>
</dbReference>
<dbReference type="InterPro" id="IPR034922">
    <property type="entry name" value="REX1-like_exo"/>
</dbReference>
<sequence length="309" mass="35154">MFLYSTKSTDEAALYRQMQSYILTPQQQDLNGFPRQNYYNKDRAIINSQNVSQVRSNSGVKLASDKRLCDRCGAIYQVDYRGMPLSGDDPCSYHWGRSYQRRGYKTPYTCCNRDSNAKGCTANEWHISENLENLTGFVRTTGKAQPPDGNYGVYALDCEMCYTTEGGEALRVTVISSECKTVYETLIKPINPVLDYNTRFSGLTQYDLRYINTTMKDVQTTLLNMFSDKTIVIGHSLDGDLRALRLIHDTVIDTSVVFPHSQGPPFKRALKTLCQEYLKKTIQKDGVGHNCAEDAISCMELMIWKIKQH</sequence>
<evidence type="ECO:0000313" key="9">
    <source>
        <dbReference type="Proteomes" id="UP000789390"/>
    </source>
</evidence>
<feature type="domain" description="Exonuclease" evidence="7">
    <location>
        <begin position="152"/>
        <end position="309"/>
    </location>
</feature>
<dbReference type="SUPFAM" id="SSF53098">
    <property type="entry name" value="Ribonuclease H-like"/>
    <property type="match status" value="1"/>
</dbReference>
<keyword evidence="6" id="KW-0539">Nucleus</keyword>
<evidence type="ECO:0000313" key="8">
    <source>
        <dbReference type="EMBL" id="CAH0109559.1"/>
    </source>
</evidence>
<dbReference type="CDD" id="cd06145">
    <property type="entry name" value="REX1_like"/>
    <property type="match status" value="1"/>
</dbReference>
<comment type="subcellular location">
    <subcellularLocation>
        <location evidence="1">Nucleus</location>
    </subcellularLocation>
</comment>
<reference evidence="8" key="1">
    <citation type="submission" date="2021-11" db="EMBL/GenBank/DDBJ databases">
        <authorList>
            <person name="Schell T."/>
        </authorList>
    </citation>
    <scope>NUCLEOTIDE SEQUENCE</scope>
    <source>
        <strain evidence="8">M5</strain>
    </source>
</reference>
<dbReference type="InterPro" id="IPR013520">
    <property type="entry name" value="Ribonucl_H"/>
</dbReference>
<dbReference type="GO" id="GO:0004527">
    <property type="term" value="F:exonuclease activity"/>
    <property type="evidence" value="ECO:0007669"/>
    <property type="project" value="UniProtKB-KW"/>
</dbReference>